<dbReference type="Gene3D" id="3.50.50.60">
    <property type="entry name" value="FAD/NAD(P)-binding domain"/>
    <property type="match status" value="1"/>
</dbReference>
<keyword evidence="3" id="KW-1185">Reference proteome</keyword>
<evidence type="ECO:0000313" key="3">
    <source>
        <dbReference type="Proteomes" id="UP001597111"/>
    </source>
</evidence>
<feature type="non-terminal residue" evidence="2">
    <location>
        <position position="1"/>
    </location>
</feature>
<protein>
    <submittedName>
        <fullName evidence="2">Protoporphyrinogen/coproporphyrinogen oxidase</fullName>
    </submittedName>
</protein>
<dbReference type="InterPro" id="IPR050464">
    <property type="entry name" value="Zeta_carotene_desat/Oxidored"/>
</dbReference>
<dbReference type="PANTHER" id="PTHR42923:SF3">
    <property type="entry name" value="PROTOPORPHYRINOGEN OXIDASE"/>
    <property type="match status" value="1"/>
</dbReference>
<dbReference type="Proteomes" id="UP001597111">
    <property type="component" value="Unassembled WGS sequence"/>
</dbReference>
<dbReference type="Pfam" id="PF01593">
    <property type="entry name" value="Amino_oxidase"/>
    <property type="match status" value="1"/>
</dbReference>
<comment type="caution">
    <text evidence="2">The sequence shown here is derived from an EMBL/GenBank/DDBJ whole genome shotgun (WGS) entry which is preliminary data.</text>
</comment>
<proteinExistence type="predicted"/>
<dbReference type="SUPFAM" id="SSF51905">
    <property type="entry name" value="FAD/NAD(P)-binding domain"/>
    <property type="match status" value="1"/>
</dbReference>
<dbReference type="EMBL" id="JBHUDH010000058">
    <property type="protein sequence ID" value="MFD1526007.1"/>
    <property type="molecule type" value="Genomic_DNA"/>
</dbReference>
<accession>A0ABD6B508</accession>
<reference evidence="2 3" key="1">
    <citation type="journal article" date="2019" name="Int. J. Syst. Evol. Microbiol.">
        <title>The Global Catalogue of Microorganisms (GCM) 10K type strain sequencing project: providing services to taxonomists for standard genome sequencing and annotation.</title>
        <authorList>
            <consortium name="The Broad Institute Genomics Platform"/>
            <consortium name="The Broad Institute Genome Sequencing Center for Infectious Disease"/>
            <person name="Wu L."/>
            <person name="Ma J."/>
        </authorList>
    </citation>
    <scope>NUCLEOTIDE SEQUENCE [LARGE SCALE GENOMIC DNA]</scope>
    <source>
        <strain evidence="2 3">CGMCC 1.12285</strain>
    </source>
</reference>
<gene>
    <name evidence="2" type="ORF">ACFR9S_06765</name>
</gene>
<dbReference type="RefSeq" id="WP_379818320.1">
    <property type="nucleotide sequence ID" value="NZ_JBHUDH010000058.1"/>
</dbReference>
<organism evidence="2 3">
    <name type="scientific">Halolamina salina</name>
    <dbReference type="NCBI Taxonomy" id="1220023"/>
    <lineage>
        <taxon>Archaea</taxon>
        <taxon>Methanobacteriati</taxon>
        <taxon>Methanobacteriota</taxon>
        <taxon>Stenosarchaea group</taxon>
        <taxon>Halobacteria</taxon>
        <taxon>Halobacteriales</taxon>
        <taxon>Haloferacaceae</taxon>
    </lineage>
</organism>
<dbReference type="AlphaFoldDB" id="A0ABD6B508"/>
<dbReference type="InterPro" id="IPR002937">
    <property type="entry name" value="Amino_oxidase"/>
</dbReference>
<name>A0ABD6B508_9EURY</name>
<dbReference type="InterPro" id="IPR036188">
    <property type="entry name" value="FAD/NAD-bd_sf"/>
</dbReference>
<evidence type="ECO:0000259" key="1">
    <source>
        <dbReference type="Pfam" id="PF01593"/>
    </source>
</evidence>
<feature type="domain" description="Amine oxidase" evidence="1">
    <location>
        <begin position="15"/>
        <end position="172"/>
    </location>
</feature>
<sequence length="233" mass="25073">GASRRGSTPPVVSFDGGLQTLPEALFERHSERVRLDTPVEAVQQTDDGFVIETPEETTTVDHVVLTTPAAVTADLLDPFAPESADALRRLTYNPMAVVHLDAASDMDAAGFQIQYDESFRTLGVTSTGALFDRGNRHTAYLGGGRNPGLVDQPESDIREIAEREFAELTGVEATAVDVCRLRRGMPAYDTTWDALEAVDLPDGAQICANYAARAGIPGRLREAERVAESLAEG</sequence>
<evidence type="ECO:0000313" key="2">
    <source>
        <dbReference type="EMBL" id="MFD1526007.1"/>
    </source>
</evidence>
<dbReference type="PANTHER" id="PTHR42923">
    <property type="entry name" value="PROTOPORPHYRINOGEN OXIDASE"/>
    <property type="match status" value="1"/>
</dbReference>
<dbReference type="SUPFAM" id="SSF54373">
    <property type="entry name" value="FAD-linked reductases, C-terminal domain"/>
    <property type="match status" value="1"/>
</dbReference>